<keyword evidence="1" id="KW-0472">Membrane</keyword>
<accession>A0ABM1BNQ2</accession>
<dbReference type="GeneID" id="106469719"/>
<dbReference type="RefSeq" id="XP_013785686.1">
    <property type="nucleotide sequence ID" value="XM_013930232.2"/>
</dbReference>
<gene>
    <name evidence="3" type="primary">LOC106469719</name>
</gene>
<keyword evidence="1" id="KW-1133">Transmembrane helix</keyword>
<evidence type="ECO:0000256" key="1">
    <source>
        <dbReference type="SAM" id="Phobius"/>
    </source>
</evidence>
<evidence type="ECO:0000313" key="2">
    <source>
        <dbReference type="Proteomes" id="UP000694941"/>
    </source>
</evidence>
<feature type="transmembrane region" description="Helical" evidence="1">
    <location>
        <begin position="251"/>
        <end position="273"/>
    </location>
</feature>
<name>A0ABM1BNQ2_LIMPO</name>
<proteinExistence type="predicted"/>
<keyword evidence="2" id="KW-1185">Reference proteome</keyword>
<reference evidence="3" key="1">
    <citation type="submission" date="2025-08" db="UniProtKB">
        <authorList>
            <consortium name="RefSeq"/>
        </authorList>
    </citation>
    <scope>IDENTIFICATION</scope>
    <source>
        <tissue evidence="3">Muscle</tissue>
    </source>
</reference>
<dbReference type="Proteomes" id="UP000694941">
    <property type="component" value="Unplaced"/>
</dbReference>
<sequence length="316" mass="35881">MLISVDPYRHDMIIASTLTKIVFVVLVTSLVKSSQDLISGKLIVQQDGKTNQSSIVSTDVNTTLVLVLNDVNRHLQTAKLSFTWTIEDKPFVDVGSNLSYVFSTPGNHTVHVVVVAKLPPRGDPKDSNYSDDDDMFMWGFFSEQIVAKAPIYNVNVSGNVYLHEEDILELKVICSGSGPYEFCWEVLDTKQPNSSERCRYHSTNHNCSFPVTHVFPRPGFYRIRLFLSNGVDRRVENIDVNVSISIRTRSFAPIVISVVCLFLLVAFIIIFVVNHHYQLKKKRKLIEVADFDFQSSIMLIKRSLFRTLHPSYMSLS</sequence>
<dbReference type="PANTHER" id="PTHR11861">
    <property type="entry name" value="MELANOCYTE PROTEIN PMEL 17-RELATED"/>
    <property type="match status" value="1"/>
</dbReference>
<organism evidence="2 3">
    <name type="scientific">Limulus polyphemus</name>
    <name type="common">Atlantic horseshoe crab</name>
    <dbReference type="NCBI Taxonomy" id="6850"/>
    <lineage>
        <taxon>Eukaryota</taxon>
        <taxon>Metazoa</taxon>
        <taxon>Ecdysozoa</taxon>
        <taxon>Arthropoda</taxon>
        <taxon>Chelicerata</taxon>
        <taxon>Merostomata</taxon>
        <taxon>Xiphosura</taxon>
        <taxon>Limulidae</taxon>
        <taxon>Limulus</taxon>
    </lineage>
</organism>
<keyword evidence="1" id="KW-0812">Transmembrane</keyword>
<dbReference type="InterPro" id="IPR045219">
    <property type="entry name" value="PKAT"/>
</dbReference>
<dbReference type="PANTHER" id="PTHR11861:SF8">
    <property type="entry name" value="PKD DOMAIN-CONTAINING PROTEIN"/>
    <property type="match status" value="1"/>
</dbReference>
<evidence type="ECO:0000313" key="3">
    <source>
        <dbReference type="RefSeq" id="XP_013785686.1"/>
    </source>
</evidence>
<protein>
    <submittedName>
        <fullName evidence="3">Uncharacterized protein LOC106469719</fullName>
    </submittedName>
</protein>